<organism evidence="1">
    <name type="scientific">Arundo donax</name>
    <name type="common">Giant reed</name>
    <name type="synonym">Donax arundinaceus</name>
    <dbReference type="NCBI Taxonomy" id="35708"/>
    <lineage>
        <taxon>Eukaryota</taxon>
        <taxon>Viridiplantae</taxon>
        <taxon>Streptophyta</taxon>
        <taxon>Embryophyta</taxon>
        <taxon>Tracheophyta</taxon>
        <taxon>Spermatophyta</taxon>
        <taxon>Magnoliopsida</taxon>
        <taxon>Liliopsida</taxon>
        <taxon>Poales</taxon>
        <taxon>Poaceae</taxon>
        <taxon>PACMAD clade</taxon>
        <taxon>Arundinoideae</taxon>
        <taxon>Arundineae</taxon>
        <taxon>Arundo</taxon>
    </lineage>
</organism>
<reference evidence="1" key="2">
    <citation type="journal article" date="2015" name="Data Brief">
        <title>Shoot transcriptome of the giant reed, Arundo donax.</title>
        <authorList>
            <person name="Barrero R.A."/>
            <person name="Guerrero F.D."/>
            <person name="Moolhuijzen P."/>
            <person name="Goolsby J.A."/>
            <person name="Tidwell J."/>
            <person name="Bellgard S.E."/>
            <person name="Bellgard M.I."/>
        </authorList>
    </citation>
    <scope>NUCLEOTIDE SEQUENCE</scope>
    <source>
        <tissue evidence="1">Shoot tissue taken approximately 20 cm above the soil surface</tissue>
    </source>
</reference>
<dbReference type="AlphaFoldDB" id="A0A0A9C7R0"/>
<sequence length="55" mass="6240">MTEWHSKTPARYSCSNHFIRRGACSGIIITFNSVDTLAFINPLAISVRKKIPDQF</sequence>
<protein>
    <submittedName>
        <fullName evidence="1">Uncharacterized protein</fullName>
    </submittedName>
</protein>
<dbReference type="EMBL" id="GBRH01228445">
    <property type="protein sequence ID" value="JAD69450.1"/>
    <property type="molecule type" value="Transcribed_RNA"/>
</dbReference>
<proteinExistence type="predicted"/>
<reference evidence="1" key="1">
    <citation type="submission" date="2014-09" db="EMBL/GenBank/DDBJ databases">
        <authorList>
            <person name="Magalhaes I.L.F."/>
            <person name="Oliveira U."/>
            <person name="Santos F.R."/>
            <person name="Vidigal T.H.D.A."/>
            <person name="Brescovit A.D."/>
            <person name="Santos A.J."/>
        </authorList>
    </citation>
    <scope>NUCLEOTIDE SEQUENCE</scope>
    <source>
        <tissue evidence="1">Shoot tissue taken approximately 20 cm above the soil surface</tissue>
    </source>
</reference>
<name>A0A0A9C7R0_ARUDO</name>
<accession>A0A0A9C7R0</accession>
<evidence type="ECO:0000313" key="1">
    <source>
        <dbReference type="EMBL" id="JAD69450.1"/>
    </source>
</evidence>